<feature type="region of interest" description="Disordered" evidence="1">
    <location>
        <begin position="782"/>
        <end position="802"/>
    </location>
</feature>
<protein>
    <submittedName>
        <fullName evidence="2">Uncharacterized protein</fullName>
    </submittedName>
</protein>
<evidence type="ECO:0000313" key="3">
    <source>
        <dbReference type="Proteomes" id="UP001498398"/>
    </source>
</evidence>
<evidence type="ECO:0000313" key="2">
    <source>
        <dbReference type="EMBL" id="KAK7441358.1"/>
    </source>
</evidence>
<name>A0ABR1IYK0_9AGAR</name>
<feature type="region of interest" description="Disordered" evidence="1">
    <location>
        <begin position="100"/>
        <end position="176"/>
    </location>
</feature>
<feature type="compositionally biased region" description="Polar residues" evidence="1">
    <location>
        <begin position="158"/>
        <end position="170"/>
    </location>
</feature>
<feature type="compositionally biased region" description="Polar residues" evidence="1">
    <location>
        <begin position="1"/>
        <end position="12"/>
    </location>
</feature>
<organism evidence="2 3">
    <name type="scientific">Marasmiellus scandens</name>
    <dbReference type="NCBI Taxonomy" id="2682957"/>
    <lineage>
        <taxon>Eukaryota</taxon>
        <taxon>Fungi</taxon>
        <taxon>Dikarya</taxon>
        <taxon>Basidiomycota</taxon>
        <taxon>Agaricomycotina</taxon>
        <taxon>Agaricomycetes</taxon>
        <taxon>Agaricomycetidae</taxon>
        <taxon>Agaricales</taxon>
        <taxon>Marasmiineae</taxon>
        <taxon>Omphalotaceae</taxon>
        <taxon>Marasmiellus</taxon>
    </lineage>
</organism>
<feature type="compositionally biased region" description="Basic residues" evidence="1">
    <location>
        <begin position="335"/>
        <end position="344"/>
    </location>
</feature>
<feature type="compositionally biased region" description="Basic residues" evidence="1">
    <location>
        <begin position="310"/>
        <end position="319"/>
    </location>
</feature>
<feature type="region of interest" description="Disordered" evidence="1">
    <location>
        <begin position="1"/>
        <end position="84"/>
    </location>
</feature>
<comment type="caution">
    <text evidence="2">The sequence shown here is derived from an EMBL/GenBank/DDBJ whole genome shotgun (WGS) entry which is preliminary data.</text>
</comment>
<feature type="compositionally biased region" description="Acidic residues" evidence="1">
    <location>
        <begin position="248"/>
        <end position="264"/>
    </location>
</feature>
<feature type="compositionally biased region" description="Basic and acidic residues" evidence="1">
    <location>
        <begin position="269"/>
        <end position="281"/>
    </location>
</feature>
<evidence type="ECO:0000256" key="1">
    <source>
        <dbReference type="SAM" id="MobiDB-lite"/>
    </source>
</evidence>
<proteinExistence type="predicted"/>
<feature type="region of interest" description="Disordered" evidence="1">
    <location>
        <begin position="310"/>
        <end position="374"/>
    </location>
</feature>
<feature type="region of interest" description="Disordered" evidence="1">
    <location>
        <begin position="247"/>
        <end position="289"/>
    </location>
</feature>
<accession>A0ABR1IYK0</accession>
<reference evidence="2 3" key="1">
    <citation type="submission" date="2024-01" db="EMBL/GenBank/DDBJ databases">
        <title>A draft genome for the cacao thread blight pathogen Marasmiellus scandens.</title>
        <authorList>
            <person name="Baruah I.K."/>
            <person name="Leung J."/>
            <person name="Bukari Y."/>
            <person name="Amoako-Attah I."/>
            <person name="Meinhardt L.W."/>
            <person name="Bailey B.A."/>
            <person name="Cohen S.P."/>
        </authorList>
    </citation>
    <scope>NUCLEOTIDE SEQUENCE [LARGE SCALE GENOMIC DNA]</scope>
    <source>
        <strain evidence="2 3">GH-19</strain>
    </source>
</reference>
<gene>
    <name evidence="2" type="ORF">VKT23_016605</name>
</gene>
<sequence>MSSLPSASQAPQVLNWITPPPPTIFTPPPPSPLPTTPESCPCTPPTAQGEISSSPPPHATPLAPIRTETPVGDTGSPLPPQRVHGTLTALPVVIAVSSTVPTTGSTPRTPSTPPIPVSPPVLVERPARSGTLARGPPPPIPPAWTRPQIQPQVPPSHLNPTSLGASSQSRPNPPASIPRIAQRVQLSQTILVPLADQLFNDNDLPPSSLLQSLPAVLSPICPNSHEPSLQLRASTSKSVHFVNGEHDADIDDDFDFDNDFDDVYQPDKGPVDKDDGEHPEELSETEEGTAIVQKSVKDCYLCSKSTKSISKHQTGKGKSKRSDNVKSPSKTATKPMKKTRKRKTIPLYEDNDNDTLKDNCCDPEDDPDAPQFEPNTKKYTHTLGPLSKECLAEVNQLVYEFDAKMNAIGGKYHKSVPSLWDAAHMSKAGGVRELSTWNAFLAYKTKQEGAKANPGENNPDFVVRLSHEYQALMQEELSDDWNDPDQCQEVAKEQGWLDFVQEGWLEITRDERENGVKKSTMQRCINKILKLGRLYYEFYSLILSRALYDLNNHNHSRLFGYSAPYKRVMTSEQVTFTKELKSMSAKLRVAKDQEEQGLEGKAAIQRLIAEYRAHPRNTDHLHKLYGHIFNQDIDEATEGERSKIKYSDFYRFARDKKICLMHWPADLASDKLKDILSKRIQYWEALLKRADLRVEEEERIVSEQDMGPRVVAWSKEEVDTPWNGQYTFPLIIDDEGNVLFTVRDVSCVMALKIGRESDNKSQNNENRNGDIVGGTKVDARVVKFGSSKGKGKGKGKEKVKDD</sequence>
<feature type="compositionally biased region" description="Low complexity" evidence="1">
    <location>
        <begin position="100"/>
        <end position="109"/>
    </location>
</feature>
<dbReference type="Proteomes" id="UP001498398">
    <property type="component" value="Unassembled WGS sequence"/>
</dbReference>
<feature type="compositionally biased region" description="Pro residues" evidence="1">
    <location>
        <begin position="110"/>
        <end position="119"/>
    </location>
</feature>
<feature type="compositionally biased region" description="Pro residues" evidence="1">
    <location>
        <begin position="135"/>
        <end position="144"/>
    </location>
</feature>
<feature type="compositionally biased region" description="Pro residues" evidence="1">
    <location>
        <begin position="18"/>
        <end position="35"/>
    </location>
</feature>
<keyword evidence="3" id="KW-1185">Reference proteome</keyword>
<dbReference type="EMBL" id="JBANRG010000063">
    <property type="protein sequence ID" value="KAK7441358.1"/>
    <property type="molecule type" value="Genomic_DNA"/>
</dbReference>